<evidence type="ECO:0000256" key="2">
    <source>
        <dbReference type="ARBA" id="ARBA00022768"/>
    </source>
</evidence>
<dbReference type="Proteomes" id="UP000015102">
    <property type="component" value="Unassembled WGS sequence"/>
</dbReference>
<dbReference type="GO" id="GO:0043022">
    <property type="term" value="F:ribosome binding"/>
    <property type="evidence" value="ECO:0007669"/>
    <property type="project" value="TreeGrafter"/>
</dbReference>
<keyword evidence="3" id="KW-0648">Protein biosynthesis</keyword>
<name>T1H4Z4_MEGSC</name>
<dbReference type="GO" id="GO:1990904">
    <property type="term" value="C:ribonucleoprotein complex"/>
    <property type="evidence" value="ECO:0007669"/>
    <property type="project" value="TreeGrafter"/>
</dbReference>
<organism evidence="4 5">
    <name type="scientific">Megaselia scalaris</name>
    <name type="common">Humpbacked fly</name>
    <name type="synonym">Phora scalaris</name>
    <dbReference type="NCBI Taxonomy" id="36166"/>
    <lineage>
        <taxon>Eukaryota</taxon>
        <taxon>Metazoa</taxon>
        <taxon>Ecdysozoa</taxon>
        <taxon>Arthropoda</taxon>
        <taxon>Hexapoda</taxon>
        <taxon>Insecta</taxon>
        <taxon>Pterygota</taxon>
        <taxon>Neoptera</taxon>
        <taxon>Endopterygota</taxon>
        <taxon>Diptera</taxon>
        <taxon>Brachycera</taxon>
        <taxon>Muscomorpha</taxon>
        <taxon>Platypezoidea</taxon>
        <taxon>Phoridae</taxon>
        <taxon>Megaseliini</taxon>
        <taxon>Megaselia</taxon>
    </lineage>
</organism>
<dbReference type="PANTHER" id="PTHR42908">
    <property type="entry name" value="TRANSLATION ELONGATION FACTOR-RELATED"/>
    <property type="match status" value="1"/>
</dbReference>
<evidence type="ECO:0000313" key="4">
    <source>
        <dbReference type="EnsemblMetazoa" id="MESCA011367-PA"/>
    </source>
</evidence>
<dbReference type="PANTHER" id="PTHR42908:SF10">
    <property type="entry name" value="EUKARYOTIC TRANSLATION ELONGATION FACTOR 2"/>
    <property type="match status" value="1"/>
</dbReference>
<keyword evidence="5" id="KW-1185">Reference proteome</keyword>
<protein>
    <submittedName>
        <fullName evidence="4">Uncharacterized protein</fullName>
    </submittedName>
</protein>
<accession>T1H4Z4</accession>
<dbReference type="GO" id="GO:0003924">
    <property type="term" value="F:GTPase activity"/>
    <property type="evidence" value="ECO:0007669"/>
    <property type="project" value="TreeGrafter"/>
</dbReference>
<proteinExistence type="predicted"/>
<keyword evidence="1" id="KW-0963">Cytoplasm</keyword>
<evidence type="ECO:0000256" key="1">
    <source>
        <dbReference type="ARBA" id="ARBA00022490"/>
    </source>
</evidence>
<dbReference type="GO" id="GO:0003746">
    <property type="term" value="F:translation elongation factor activity"/>
    <property type="evidence" value="ECO:0007669"/>
    <property type="project" value="UniProtKB-KW"/>
</dbReference>
<dbReference type="GO" id="GO:0005829">
    <property type="term" value="C:cytosol"/>
    <property type="evidence" value="ECO:0007669"/>
    <property type="project" value="TreeGrafter"/>
</dbReference>
<dbReference type="STRING" id="36166.T1H4Z4"/>
<sequence length="118" mass="13656">MFSTLCKQHSSVSGVVKMCDGLWFREKDLEDDHACILMKSDPVVSYRETVKEKSNQMCLSKLPNNLLMPDDLAEFNDNGKVSSKRDFKGRARYLDEKYDYDVTEARKIWCFDPGSTKE</sequence>
<evidence type="ECO:0000313" key="5">
    <source>
        <dbReference type="Proteomes" id="UP000015102"/>
    </source>
</evidence>
<dbReference type="Gene3D" id="3.30.230.10">
    <property type="match status" value="1"/>
</dbReference>
<dbReference type="InterPro" id="IPR014721">
    <property type="entry name" value="Ribsml_uS5_D2-typ_fold_subgr"/>
</dbReference>
<dbReference type="HOGENOM" id="CLU_2078927_0_0_1"/>
<dbReference type="SUPFAM" id="SSF54211">
    <property type="entry name" value="Ribosomal protein S5 domain 2-like"/>
    <property type="match status" value="1"/>
</dbReference>
<dbReference type="EMBL" id="CAQQ02136686">
    <property type="status" value="NOT_ANNOTATED_CDS"/>
    <property type="molecule type" value="Genomic_DNA"/>
</dbReference>
<dbReference type="AlphaFoldDB" id="T1H4Z4"/>
<reference evidence="4" key="2">
    <citation type="submission" date="2015-06" db="UniProtKB">
        <authorList>
            <consortium name="EnsemblMetazoa"/>
        </authorList>
    </citation>
    <scope>IDENTIFICATION</scope>
</reference>
<dbReference type="InterPro" id="IPR020568">
    <property type="entry name" value="Ribosomal_Su5_D2-typ_SF"/>
</dbReference>
<dbReference type="EnsemblMetazoa" id="MESCA011367-RA">
    <property type="protein sequence ID" value="MESCA011367-PA"/>
    <property type="gene ID" value="MESCA011367"/>
</dbReference>
<reference evidence="5" key="1">
    <citation type="submission" date="2013-02" db="EMBL/GenBank/DDBJ databases">
        <authorList>
            <person name="Hughes D."/>
        </authorList>
    </citation>
    <scope>NUCLEOTIDE SEQUENCE</scope>
    <source>
        <strain>Durham</strain>
        <strain evidence="5">NC isolate 2 -- Noor lab</strain>
    </source>
</reference>
<evidence type="ECO:0000256" key="3">
    <source>
        <dbReference type="ARBA" id="ARBA00022917"/>
    </source>
</evidence>
<dbReference type="EMBL" id="CAQQ02136687">
    <property type="status" value="NOT_ANNOTATED_CDS"/>
    <property type="molecule type" value="Genomic_DNA"/>
</dbReference>
<keyword evidence="2" id="KW-0251">Elongation factor</keyword>